<dbReference type="InterPro" id="IPR017900">
    <property type="entry name" value="4Fe4S_Fe_S_CS"/>
</dbReference>
<dbReference type="PANTHER" id="PTHR43687">
    <property type="entry name" value="ADENYLYLSULFATE REDUCTASE, BETA SUBUNIT"/>
    <property type="match status" value="1"/>
</dbReference>
<keyword evidence="1" id="KW-0004">4Fe-4S</keyword>
<evidence type="ECO:0000256" key="4">
    <source>
        <dbReference type="ARBA" id="ARBA00023014"/>
    </source>
</evidence>
<feature type="domain" description="4Fe-4S ferredoxin-type" evidence="5">
    <location>
        <begin position="92"/>
        <end position="121"/>
    </location>
</feature>
<proteinExistence type="predicted"/>
<dbReference type="PANTHER" id="PTHR43687:SF1">
    <property type="entry name" value="FERREDOXIN III"/>
    <property type="match status" value="1"/>
</dbReference>
<protein>
    <recommendedName>
        <fullName evidence="5">4Fe-4S ferredoxin-type domain-containing protein</fullName>
    </recommendedName>
</protein>
<evidence type="ECO:0000256" key="3">
    <source>
        <dbReference type="ARBA" id="ARBA00023004"/>
    </source>
</evidence>
<dbReference type="GO" id="GO:0046872">
    <property type="term" value="F:metal ion binding"/>
    <property type="evidence" value="ECO:0007669"/>
    <property type="project" value="UniProtKB-KW"/>
</dbReference>
<dbReference type="Gene3D" id="3.30.70.20">
    <property type="match status" value="1"/>
</dbReference>
<dbReference type="SUPFAM" id="SSF54862">
    <property type="entry name" value="4Fe-4S ferredoxins"/>
    <property type="match status" value="1"/>
</dbReference>
<evidence type="ECO:0000313" key="6">
    <source>
        <dbReference type="EMBL" id="GAG08268.1"/>
    </source>
</evidence>
<dbReference type="Pfam" id="PF13237">
    <property type="entry name" value="Fer4_10"/>
    <property type="match status" value="1"/>
</dbReference>
<feature type="non-terminal residue" evidence="6">
    <location>
        <position position="1"/>
    </location>
</feature>
<feature type="domain" description="4Fe-4S ferredoxin-type" evidence="5">
    <location>
        <begin position="64"/>
        <end position="91"/>
    </location>
</feature>
<name>X0V6Z4_9ZZZZ</name>
<reference evidence="6" key="1">
    <citation type="journal article" date="2014" name="Front. Microbiol.">
        <title>High frequency of phylogenetically diverse reductive dehalogenase-homologous genes in deep subseafloor sedimentary metagenomes.</title>
        <authorList>
            <person name="Kawai M."/>
            <person name="Futagami T."/>
            <person name="Toyoda A."/>
            <person name="Takaki Y."/>
            <person name="Nishi S."/>
            <person name="Hori S."/>
            <person name="Arai W."/>
            <person name="Tsubouchi T."/>
            <person name="Morono Y."/>
            <person name="Uchiyama I."/>
            <person name="Ito T."/>
            <person name="Fujiyama A."/>
            <person name="Inagaki F."/>
            <person name="Takami H."/>
        </authorList>
    </citation>
    <scope>NUCLEOTIDE SEQUENCE</scope>
    <source>
        <strain evidence="6">Expedition CK06-06</strain>
    </source>
</reference>
<gene>
    <name evidence="6" type="ORF">S01H1_42628</name>
</gene>
<dbReference type="GO" id="GO:0051539">
    <property type="term" value="F:4 iron, 4 sulfur cluster binding"/>
    <property type="evidence" value="ECO:0007669"/>
    <property type="project" value="UniProtKB-KW"/>
</dbReference>
<evidence type="ECO:0000256" key="2">
    <source>
        <dbReference type="ARBA" id="ARBA00022723"/>
    </source>
</evidence>
<sequence length="134" mass="14689">RRLTQSEALELLQAEHERGHLHSAWFKDAMLGRFYAICNCCKCCCEGIEAMVKYGAPMLASSGFVARVDDTQCDACETCVDVCPFDAISMNGTAVVNWEKCMGCGVCAGQCPDEAISLVRDERKGEPLDVRLLT</sequence>
<dbReference type="EMBL" id="BARS01027116">
    <property type="protein sequence ID" value="GAG08268.1"/>
    <property type="molecule type" value="Genomic_DNA"/>
</dbReference>
<keyword evidence="3" id="KW-0408">Iron</keyword>
<dbReference type="PROSITE" id="PS00198">
    <property type="entry name" value="4FE4S_FER_1"/>
    <property type="match status" value="1"/>
</dbReference>
<dbReference type="InterPro" id="IPR017896">
    <property type="entry name" value="4Fe4S_Fe-S-bd"/>
</dbReference>
<evidence type="ECO:0000256" key="1">
    <source>
        <dbReference type="ARBA" id="ARBA00022485"/>
    </source>
</evidence>
<accession>X0V6Z4</accession>
<evidence type="ECO:0000259" key="5">
    <source>
        <dbReference type="PROSITE" id="PS51379"/>
    </source>
</evidence>
<dbReference type="PROSITE" id="PS51379">
    <property type="entry name" value="4FE4S_FER_2"/>
    <property type="match status" value="2"/>
</dbReference>
<keyword evidence="4" id="KW-0411">Iron-sulfur</keyword>
<organism evidence="6">
    <name type="scientific">marine sediment metagenome</name>
    <dbReference type="NCBI Taxonomy" id="412755"/>
    <lineage>
        <taxon>unclassified sequences</taxon>
        <taxon>metagenomes</taxon>
        <taxon>ecological metagenomes</taxon>
    </lineage>
</organism>
<comment type="caution">
    <text evidence="6">The sequence shown here is derived from an EMBL/GenBank/DDBJ whole genome shotgun (WGS) entry which is preliminary data.</text>
</comment>
<keyword evidence="2" id="KW-0479">Metal-binding</keyword>
<dbReference type="InterPro" id="IPR050572">
    <property type="entry name" value="Fe-S_Ferredoxin"/>
</dbReference>
<dbReference type="AlphaFoldDB" id="X0V6Z4"/>